<comment type="catalytic activity">
    <reaction evidence="5 6">
        <text>5-amino-1-(5-phospho-beta-D-ribosyl)imidazole + hydrogencarbonate + ATP = 5-carboxyamino-1-(5-phospho-D-ribosyl)imidazole + ADP + phosphate + 2 H(+)</text>
        <dbReference type="Rhea" id="RHEA:19317"/>
        <dbReference type="ChEBI" id="CHEBI:15378"/>
        <dbReference type="ChEBI" id="CHEBI:17544"/>
        <dbReference type="ChEBI" id="CHEBI:30616"/>
        <dbReference type="ChEBI" id="CHEBI:43474"/>
        <dbReference type="ChEBI" id="CHEBI:58730"/>
        <dbReference type="ChEBI" id="CHEBI:137981"/>
        <dbReference type="ChEBI" id="CHEBI:456216"/>
        <dbReference type="EC" id="6.3.4.18"/>
    </reaction>
</comment>
<dbReference type="InterPro" id="IPR054350">
    <property type="entry name" value="PurT/PurK_preATP-grasp"/>
</dbReference>
<dbReference type="GO" id="GO:0005524">
    <property type="term" value="F:ATP binding"/>
    <property type="evidence" value="ECO:0007669"/>
    <property type="project" value="UniProtKB-UniRule"/>
</dbReference>
<dbReference type="InterPro" id="IPR013815">
    <property type="entry name" value="ATP_grasp_subdomain_1"/>
</dbReference>
<comment type="function">
    <text evidence="6">Catalyzes the ATP-dependent conversion of 5-aminoimidazole ribonucleotide (AIR) and HCO(3)- to N5-carboxyaminoimidazole ribonucleotide (N5-CAIR).</text>
</comment>
<keyword evidence="1 5" id="KW-0436">Ligase</keyword>
<feature type="binding site" evidence="5">
    <location>
        <position position="216"/>
    </location>
    <ligand>
        <name>ATP</name>
        <dbReference type="ChEBI" id="CHEBI:30616"/>
    </ligand>
</feature>
<dbReference type="SUPFAM" id="SSF51246">
    <property type="entry name" value="Rudiment single hybrid motif"/>
    <property type="match status" value="1"/>
</dbReference>
<name>A6TLR8_ALKMQ</name>
<dbReference type="NCBIfam" id="NF004679">
    <property type="entry name" value="PRK06019.1-5"/>
    <property type="match status" value="1"/>
</dbReference>
<dbReference type="GO" id="GO:0006189">
    <property type="term" value="P:'de novo' IMP biosynthetic process"/>
    <property type="evidence" value="ECO:0007669"/>
    <property type="project" value="UniProtKB-UniRule"/>
</dbReference>
<feature type="binding site" evidence="5">
    <location>
        <position position="108"/>
    </location>
    <ligand>
        <name>ATP</name>
        <dbReference type="ChEBI" id="CHEBI:30616"/>
    </ligand>
</feature>
<comment type="pathway">
    <text evidence="5 6">Purine metabolism; IMP biosynthesis via de novo pathway; 5-amino-1-(5-phospho-D-ribosyl)imidazole-4-carboxylate from 5-amino-1-(5-phospho-D-ribosyl)imidazole (N5-CAIR route): step 1/2.</text>
</comment>
<protein>
    <recommendedName>
        <fullName evidence="5 6">N5-carboxyaminoimidazole ribonucleotide synthase</fullName>
        <shortName evidence="5 6">N5-CAIR synthase</shortName>
        <ecNumber evidence="5 6">6.3.4.18</ecNumber>
    </recommendedName>
    <alternativeName>
        <fullName evidence="5 6">5-(carboxyamino)imidazole ribonucleotide synthetase</fullName>
    </alternativeName>
</protein>
<gene>
    <name evidence="5 6" type="primary">purK</name>
    <name evidence="8" type="ordered locus">Amet_0916</name>
</gene>
<dbReference type="PANTHER" id="PTHR11609:SF5">
    <property type="entry name" value="PHOSPHORIBOSYLAMINOIMIDAZOLE CARBOXYLASE"/>
    <property type="match status" value="1"/>
</dbReference>
<evidence type="ECO:0000256" key="3">
    <source>
        <dbReference type="ARBA" id="ARBA00022755"/>
    </source>
</evidence>
<dbReference type="GO" id="GO:0034028">
    <property type="term" value="F:5-(carboxyamino)imidazole ribonucleotide synthase activity"/>
    <property type="evidence" value="ECO:0007669"/>
    <property type="project" value="UniProtKB-UniRule"/>
</dbReference>
<dbReference type="InterPro" id="IPR016185">
    <property type="entry name" value="PreATP-grasp_dom_sf"/>
</dbReference>
<dbReference type="Proteomes" id="UP000001572">
    <property type="component" value="Chromosome"/>
</dbReference>
<feature type="binding site" evidence="5">
    <location>
        <begin position="185"/>
        <end position="188"/>
    </location>
    <ligand>
        <name>ATP</name>
        <dbReference type="ChEBI" id="CHEBI:30616"/>
    </ligand>
</feature>
<dbReference type="STRING" id="293826.Amet_0916"/>
<evidence type="ECO:0000256" key="4">
    <source>
        <dbReference type="ARBA" id="ARBA00022840"/>
    </source>
</evidence>
<keyword evidence="4 5" id="KW-0067">ATP-binding</keyword>
<dbReference type="NCBIfam" id="TIGR01161">
    <property type="entry name" value="purK"/>
    <property type="match status" value="1"/>
</dbReference>
<organism evidence="8 9">
    <name type="scientific">Alkaliphilus metalliredigens (strain QYMF)</name>
    <dbReference type="NCBI Taxonomy" id="293826"/>
    <lineage>
        <taxon>Bacteria</taxon>
        <taxon>Bacillati</taxon>
        <taxon>Bacillota</taxon>
        <taxon>Clostridia</taxon>
        <taxon>Peptostreptococcales</taxon>
        <taxon>Natronincolaceae</taxon>
        <taxon>Alkaliphilus</taxon>
    </lineage>
</organism>
<dbReference type="SUPFAM" id="SSF52440">
    <property type="entry name" value="PreATP-grasp domain"/>
    <property type="match status" value="1"/>
</dbReference>
<dbReference type="AlphaFoldDB" id="A6TLR8"/>
<dbReference type="FunFam" id="3.30.470.20:FF:000029">
    <property type="entry name" value="N5-carboxyaminoimidazole ribonucleotide synthase"/>
    <property type="match status" value="1"/>
</dbReference>
<dbReference type="InterPro" id="IPR011054">
    <property type="entry name" value="Rudment_hybrid_motif"/>
</dbReference>
<dbReference type="Pfam" id="PF22660">
    <property type="entry name" value="RS_preATP-grasp-like"/>
    <property type="match status" value="1"/>
</dbReference>
<dbReference type="Pfam" id="PF02222">
    <property type="entry name" value="ATP-grasp"/>
    <property type="match status" value="1"/>
</dbReference>
<dbReference type="OrthoDB" id="9804625at2"/>
<dbReference type="Gene3D" id="3.30.470.20">
    <property type="entry name" value="ATP-grasp fold, B domain"/>
    <property type="match status" value="1"/>
</dbReference>
<keyword evidence="8" id="KW-0456">Lyase</keyword>
<keyword evidence="3 5" id="KW-0658">Purine biosynthesis</keyword>
<evidence type="ECO:0000313" key="9">
    <source>
        <dbReference type="Proteomes" id="UP000001572"/>
    </source>
</evidence>
<dbReference type="NCBIfam" id="NF004675">
    <property type="entry name" value="PRK06019.1-1"/>
    <property type="match status" value="1"/>
</dbReference>
<reference evidence="9" key="1">
    <citation type="journal article" date="2016" name="Genome Announc.">
        <title>Complete genome sequence of Alkaliphilus metalliredigens strain QYMF, an alkaliphilic and metal-reducing bacterium isolated from borax-contaminated leachate ponds.</title>
        <authorList>
            <person name="Hwang C."/>
            <person name="Copeland A."/>
            <person name="Lucas S."/>
            <person name="Lapidus A."/>
            <person name="Barry K."/>
            <person name="Detter J.C."/>
            <person name="Glavina Del Rio T."/>
            <person name="Hammon N."/>
            <person name="Israni S."/>
            <person name="Dalin E."/>
            <person name="Tice H."/>
            <person name="Pitluck S."/>
            <person name="Chertkov O."/>
            <person name="Brettin T."/>
            <person name="Bruce D."/>
            <person name="Han C."/>
            <person name="Schmutz J."/>
            <person name="Larimer F."/>
            <person name="Land M.L."/>
            <person name="Hauser L."/>
            <person name="Kyrpides N."/>
            <person name="Mikhailova N."/>
            <person name="Ye Q."/>
            <person name="Zhou J."/>
            <person name="Richardson P."/>
            <person name="Fields M.W."/>
        </authorList>
    </citation>
    <scope>NUCLEOTIDE SEQUENCE [LARGE SCALE GENOMIC DNA]</scope>
    <source>
        <strain evidence="9">QYMF</strain>
    </source>
</reference>
<evidence type="ECO:0000256" key="1">
    <source>
        <dbReference type="ARBA" id="ARBA00022598"/>
    </source>
</evidence>
<dbReference type="InterPro" id="IPR003135">
    <property type="entry name" value="ATP-grasp_carboxylate-amine"/>
</dbReference>
<dbReference type="PANTHER" id="PTHR11609">
    <property type="entry name" value="PURINE BIOSYNTHESIS PROTEIN 6/7, PUR6/7"/>
    <property type="match status" value="1"/>
</dbReference>
<evidence type="ECO:0000313" key="8">
    <source>
        <dbReference type="EMBL" id="ABR47136.1"/>
    </source>
</evidence>
<dbReference type="PROSITE" id="PS50975">
    <property type="entry name" value="ATP_GRASP"/>
    <property type="match status" value="1"/>
</dbReference>
<dbReference type="InterPro" id="IPR011761">
    <property type="entry name" value="ATP-grasp"/>
</dbReference>
<proteinExistence type="inferred from homology"/>
<dbReference type="SUPFAM" id="SSF56059">
    <property type="entry name" value="Glutathione synthetase ATP-binding domain-like"/>
    <property type="match status" value="1"/>
</dbReference>
<comment type="similarity">
    <text evidence="5 6">Belongs to the PurK/PurT family.</text>
</comment>
<dbReference type="GO" id="GO:0046872">
    <property type="term" value="F:metal ion binding"/>
    <property type="evidence" value="ECO:0007669"/>
    <property type="project" value="InterPro"/>
</dbReference>
<dbReference type="Gene3D" id="3.40.50.20">
    <property type="match status" value="1"/>
</dbReference>
<feature type="binding site" evidence="5">
    <location>
        <begin position="270"/>
        <end position="271"/>
    </location>
    <ligand>
        <name>ATP</name>
        <dbReference type="ChEBI" id="CHEBI:30616"/>
    </ligand>
</feature>
<dbReference type="HOGENOM" id="CLU_011534_0_1_9"/>
<evidence type="ECO:0000256" key="2">
    <source>
        <dbReference type="ARBA" id="ARBA00022741"/>
    </source>
</evidence>
<dbReference type="InterPro" id="IPR040686">
    <property type="entry name" value="PurK_C"/>
</dbReference>
<dbReference type="Pfam" id="PF17769">
    <property type="entry name" value="PurK_C"/>
    <property type="match status" value="1"/>
</dbReference>
<dbReference type="InterPro" id="IPR005875">
    <property type="entry name" value="PurK"/>
</dbReference>
<dbReference type="eggNOG" id="COG0026">
    <property type="taxonomic scope" value="Bacteria"/>
</dbReference>
<feature type="binding site" evidence="5">
    <location>
        <position position="193"/>
    </location>
    <ligand>
        <name>ATP</name>
        <dbReference type="ChEBI" id="CHEBI:30616"/>
    </ligand>
</feature>
<dbReference type="EC" id="6.3.4.18" evidence="5 6"/>
<evidence type="ECO:0000256" key="6">
    <source>
        <dbReference type="RuleBase" id="RU361200"/>
    </source>
</evidence>
<dbReference type="UniPathway" id="UPA00074">
    <property type="reaction ID" value="UER00942"/>
</dbReference>
<feature type="binding site" evidence="5">
    <location>
        <position position="148"/>
    </location>
    <ligand>
        <name>ATP</name>
        <dbReference type="ChEBI" id="CHEBI:30616"/>
    </ligand>
</feature>
<comment type="caution">
    <text evidence="5">Lacks conserved residue(s) required for the propagation of feature annotation.</text>
</comment>
<sequence>MLENDINHIKIGIIGGGQLGKMMILEGQKMGLQFIILDPDSHCPAAPIADEQIVADFYDQEKIEALAESCHILTYEFEHIDADVLISLQEKGYMIEPAPQILKVIQDKYEQKKRLRDNDIPVGDFKKVYSIGDIYEAIEDFQLPILLKSCRGGYDGKGNYLINDLDEVELAYKSLGNGQADLMVEAFVPFEKEISAIVARGINGEIKVFPMAENIHVDNILNTTIFPAQISQRAEDQAKEVAMKTMEMLKGVGVFCVEMFIDKDERVLVNEIAPRTHNSGHFTIEACVTSQFAQQLRCLLGLPLGDVGLLSSGVMVNLLGENKQRGPAKMIGVAEVLKIPGVFLHYYGKTETSPQRKMGHVTILGSSIDEAMEKAVDVRKLLRVVSQDKND</sequence>
<keyword evidence="2 5" id="KW-0547">Nucleotide-binding</keyword>
<dbReference type="HAMAP" id="MF_01928">
    <property type="entry name" value="PurK"/>
    <property type="match status" value="1"/>
</dbReference>
<feature type="domain" description="ATP-grasp" evidence="7">
    <location>
        <begin position="112"/>
        <end position="301"/>
    </location>
</feature>
<comment type="subunit">
    <text evidence="5 6">Homodimer.</text>
</comment>
<evidence type="ECO:0000256" key="5">
    <source>
        <dbReference type="HAMAP-Rule" id="MF_01928"/>
    </source>
</evidence>
<dbReference type="Gene3D" id="3.30.1490.20">
    <property type="entry name" value="ATP-grasp fold, A domain"/>
    <property type="match status" value="1"/>
</dbReference>
<dbReference type="RefSeq" id="WP_012062178.1">
    <property type="nucleotide sequence ID" value="NC_009633.1"/>
</dbReference>
<comment type="function">
    <text evidence="5">Catalyzes the ATP-dependent conversion of 5-aminoimidazole ribonucleotide (AIR) and HCO(3)(-) to N5-carboxyaminoimidazole ribonucleotide (N5-CAIR).</text>
</comment>
<evidence type="ECO:0000259" key="7">
    <source>
        <dbReference type="PROSITE" id="PS50975"/>
    </source>
</evidence>
<dbReference type="GO" id="GO:0004638">
    <property type="term" value="F:phosphoribosylaminoimidazole carboxylase activity"/>
    <property type="evidence" value="ECO:0007669"/>
    <property type="project" value="InterPro"/>
</dbReference>
<dbReference type="EMBL" id="CP000724">
    <property type="protein sequence ID" value="ABR47136.1"/>
    <property type="molecule type" value="Genomic_DNA"/>
</dbReference>
<accession>A6TLR8</accession>
<keyword evidence="9" id="KW-1185">Reference proteome</keyword>
<dbReference type="KEGG" id="amt:Amet_0916"/>